<keyword evidence="1" id="KW-1133">Transmembrane helix</keyword>
<evidence type="ECO:0000256" key="1">
    <source>
        <dbReference type="SAM" id="Phobius"/>
    </source>
</evidence>
<dbReference type="EMBL" id="SDOV01000001">
    <property type="protein sequence ID" value="KAH7646843.1"/>
    <property type="molecule type" value="Genomic_DNA"/>
</dbReference>
<name>A0A9D4PAJ9_DERFA</name>
<proteinExistence type="predicted"/>
<dbReference type="Proteomes" id="UP000828236">
    <property type="component" value="Unassembled WGS sequence"/>
</dbReference>
<keyword evidence="1" id="KW-0812">Transmembrane</keyword>
<reference evidence="2" key="1">
    <citation type="submission" date="2020-06" db="EMBL/GenBank/DDBJ databases">
        <authorList>
            <person name="Ji K."/>
            <person name="Li J."/>
        </authorList>
    </citation>
    <scope>NUCLEOTIDE SEQUENCE</scope>
    <source>
        <strain evidence="2">JKM2019</strain>
        <tissue evidence="2">Whole body</tissue>
    </source>
</reference>
<evidence type="ECO:0000313" key="2">
    <source>
        <dbReference type="EMBL" id="KAH7646843.1"/>
    </source>
</evidence>
<sequence>MILSAYENRKLSISKKIRIQSNCSSIQGKSPIIFEINPRISKSLSNEHFGNADASIMHLFDQCFCNVIGDDDQFSYKYSAIRWNQYIPKLTMMFRIIVATLMVAGLASAQMGGPTNKTMTSRVFMRAANETNDGKDADMRNYGGAYAPAPVYAAPAAPAYAPPPPPAYAPPPPPAAYAPPPPPPAYAPAVAAPAYAPPAAPAYAPPAAPAYAPPAAPAYDPGICICTSPAPADYAAPPPPPAYAPPPPPPAYAPPPAAPAYAPAAAPAYAPPPPPPAYAPPPPPPAYAPPPPPAPAYAPAAAPAYAPPPPPPPPAYAAPAAPAYAPALPPPPPPAYAAPAAYK</sequence>
<dbReference type="AlphaFoldDB" id="A0A9D4PAJ9"/>
<keyword evidence="1" id="KW-0472">Membrane</keyword>
<reference evidence="2" key="2">
    <citation type="journal article" date="2021" name="World Allergy Organ. J.">
        <title>Chromosome-level assembly of Dermatophagoides farinae genome and transcriptome reveals two novel allergens Der f 37 and Der f 39.</title>
        <authorList>
            <person name="Chen J."/>
            <person name="Cai Z."/>
            <person name="Fan D."/>
            <person name="Hu J."/>
            <person name="Hou Y."/>
            <person name="He Y."/>
            <person name="Zhang Z."/>
            <person name="Zhao Z."/>
            <person name="Gao P."/>
            <person name="Hu W."/>
            <person name="Sun J."/>
            <person name="Li J."/>
            <person name="Ji K."/>
        </authorList>
    </citation>
    <scope>NUCLEOTIDE SEQUENCE</scope>
    <source>
        <strain evidence="2">JKM2019</strain>
    </source>
</reference>
<protein>
    <submittedName>
        <fullName evidence="2">Uncharacterized protein</fullName>
    </submittedName>
</protein>
<feature type="transmembrane region" description="Helical" evidence="1">
    <location>
        <begin position="92"/>
        <end position="112"/>
    </location>
</feature>
<comment type="caution">
    <text evidence="2">The sequence shown here is derived from an EMBL/GenBank/DDBJ whole genome shotgun (WGS) entry which is preliminary data.</text>
</comment>
<gene>
    <name evidence="2" type="ORF">HUG17_2381</name>
</gene>
<accession>A0A9D4PAJ9</accession>
<organism evidence="2">
    <name type="scientific">Dermatophagoides farinae</name>
    <name type="common">American house dust mite</name>
    <dbReference type="NCBI Taxonomy" id="6954"/>
    <lineage>
        <taxon>Eukaryota</taxon>
        <taxon>Metazoa</taxon>
        <taxon>Ecdysozoa</taxon>
        <taxon>Arthropoda</taxon>
        <taxon>Chelicerata</taxon>
        <taxon>Arachnida</taxon>
        <taxon>Acari</taxon>
        <taxon>Acariformes</taxon>
        <taxon>Sarcoptiformes</taxon>
        <taxon>Astigmata</taxon>
        <taxon>Psoroptidia</taxon>
        <taxon>Analgoidea</taxon>
        <taxon>Pyroglyphidae</taxon>
        <taxon>Dermatophagoidinae</taxon>
        <taxon>Dermatophagoides</taxon>
    </lineage>
</organism>
<dbReference type="PRINTS" id="PR01217">
    <property type="entry name" value="PRICHEXTENSN"/>
</dbReference>